<proteinExistence type="predicted"/>
<evidence type="ECO:0000313" key="4">
    <source>
        <dbReference type="Proteomes" id="UP000470302"/>
    </source>
</evidence>
<evidence type="ECO:0000256" key="1">
    <source>
        <dbReference type="SAM" id="MobiDB-lite"/>
    </source>
</evidence>
<evidence type="ECO:0000313" key="3">
    <source>
        <dbReference type="EMBL" id="MYM91731.1"/>
    </source>
</evidence>
<protein>
    <submittedName>
        <fullName evidence="3">Uncharacterized protein</fullName>
    </submittedName>
</protein>
<sequence length="190" mass="20296">MKPVPIAAAVLLLAAAGWMAWPDGGASQPSRAEAGQGRSQAGGDASHTAQWPPATPEPAARELKFVPLTPVDSSGSAWVSMSAARENGDPRTPPIERDSEPRSAPTPAQLADPKAYQQYEEAQHTRLLGAYVAAAATELPRLQADLERGRQAGIPPEQLAKVEEKIARIQRLSAQIVKDHPPMQEHVTRP</sequence>
<dbReference type="Proteomes" id="UP000470302">
    <property type="component" value="Unassembled WGS sequence"/>
</dbReference>
<dbReference type="EMBL" id="WWCW01000254">
    <property type="protein sequence ID" value="MYM91731.1"/>
    <property type="molecule type" value="Genomic_DNA"/>
</dbReference>
<feature type="compositionally biased region" description="Basic and acidic residues" evidence="1">
    <location>
        <begin position="86"/>
        <end position="101"/>
    </location>
</feature>
<dbReference type="RefSeq" id="WP_161100313.1">
    <property type="nucleotide sequence ID" value="NZ_WWCW01000254.1"/>
</dbReference>
<evidence type="ECO:0000256" key="2">
    <source>
        <dbReference type="SAM" id="SignalP"/>
    </source>
</evidence>
<reference evidence="3 4" key="1">
    <citation type="submission" date="2020-01" db="EMBL/GenBank/DDBJ databases">
        <title>Novel species isolated from a subtropical stream in China.</title>
        <authorList>
            <person name="Lu H."/>
        </authorList>
    </citation>
    <scope>NUCLEOTIDE SEQUENCE [LARGE SCALE GENOMIC DNA]</scope>
    <source>
        <strain evidence="3 4">FT82W</strain>
    </source>
</reference>
<gene>
    <name evidence="3" type="ORF">GTP91_31710</name>
</gene>
<accession>A0A845GCU0</accession>
<feature type="region of interest" description="Disordered" evidence="1">
    <location>
        <begin position="20"/>
        <end position="115"/>
    </location>
</feature>
<feature type="signal peptide" evidence="2">
    <location>
        <begin position="1"/>
        <end position="20"/>
    </location>
</feature>
<feature type="chain" id="PRO_5032929590" evidence="2">
    <location>
        <begin position="21"/>
        <end position="190"/>
    </location>
</feature>
<comment type="caution">
    <text evidence="3">The sequence shown here is derived from an EMBL/GenBank/DDBJ whole genome shotgun (WGS) entry which is preliminary data.</text>
</comment>
<dbReference type="AlphaFoldDB" id="A0A845GCU0"/>
<organism evidence="3 4">
    <name type="scientific">Duganella vulcania</name>
    <dbReference type="NCBI Taxonomy" id="2692166"/>
    <lineage>
        <taxon>Bacteria</taxon>
        <taxon>Pseudomonadati</taxon>
        <taxon>Pseudomonadota</taxon>
        <taxon>Betaproteobacteria</taxon>
        <taxon>Burkholderiales</taxon>
        <taxon>Oxalobacteraceae</taxon>
        <taxon>Telluria group</taxon>
        <taxon>Duganella</taxon>
    </lineage>
</organism>
<name>A0A845GCU0_9BURK</name>
<keyword evidence="2" id="KW-0732">Signal</keyword>